<organism evidence="12 13">
    <name type="scientific">Asanoa iriomotensis</name>
    <dbReference type="NCBI Taxonomy" id="234613"/>
    <lineage>
        <taxon>Bacteria</taxon>
        <taxon>Bacillati</taxon>
        <taxon>Actinomycetota</taxon>
        <taxon>Actinomycetes</taxon>
        <taxon>Micromonosporales</taxon>
        <taxon>Micromonosporaceae</taxon>
        <taxon>Asanoa</taxon>
    </lineage>
</organism>
<evidence type="ECO:0000256" key="1">
    <source>
        <dbReference type="ARBA" id="ARBA00007664"/>
    </source>
</evidence>
<gene>
    <name evidence="12" type="ORF">Air01nite_13800</name>
</gene>
<dbReference type="Pfam" id="PF00089">
    <property type="entry name" value="Trypsin"/>
    <property type="match status" value="1"/>
</dbReference>
<dbReference type="SUPFAM" id="SSF89372">
    <property type="entry name" value="Fucose-specific lectin"/>
    <property type="match status" value="4"/>
</dbReference>
<evidence type="ECO:0000256" key="6">
    <source>
        <dbReference type="ARBA" id="ARBA00023145"/>
    </source>
</evidence>
<keyword evidence="7" id="KW-1015">Disulfide bond</keyword>
<dbReference type="InterPro" id="IPR009003">
    <property type="entry name" value="Peptidase_S1_PA"/>
</dbReference>
<keyword evidence="4" id="KW-0378">Hydrolase</keyword>
<dbReference type="RefSeq" id="WP_203701084.1">
    <property type="nucleotide sequence ID" value="NZ_BAAALU010000012.1"/>
</dbReference>
<dbReference type="PROSITE" id="PS00135">
    <property type="entry name" value="TRYPSIN_SER"/>
    <property type="match status" value="1"/>
</dbReference>
<feature type="domain" description="PLL-like beta propeller" evidence="11">
    <location>
        <begin position="523"/>
        <end position="771"/>
    </location>
</feature>
<dbReference type="SUPFAM" id="SSF50494">
    <property type="entry name" value="Trypsin-like serine proteases"/>
    <property type="match status" value="1"/>
</dbReference>
<reference evidence="12 13" key="1">
    <citation type="submission" date="2021-01" db="EMBL/GenBank/DDBJ databases">
        <title>Whole genome shotgun sequence of Asanoa iriomotensis NBRC 100142.</title>
        <authorList>
            <person name="Komaki H."/>
            <person name="Tamura T."/>
        </authorList>
    </citation>
    <scope>NUCLEOTIDE SEQUENCE [LARGE SCALE GENOMIC DNA]</scope>
    <source>
        <strain evidence="12 13">NBRC 100142</strain>
    </source>
</reference>
<accession>A0ABQ4BZ02</accession>
<dbReference type="Proteomes" id="UP000624325">
    <property type="component" value="Unassembled WGS sequence"/>
</dbReference>
<dbReference type="Gene3D" id="2.120.10.70">
    <property type="entry name" value="Fucose-specific lectin"/>
    <property type="match status" value="3"/>
</dbReference>
<dbReference type="EMBL" id="BONC01000006">
    <property type="protein sequence ID" value="GIF55285.1"/>
    <property type="molecule type" value="Genomic_DNA"/>
</dbReference>
<dbReference type="InterPro" id="IPR001316">
    <property type="entry name" value="Pept_S1A_streptogrisin"/>
</dbReference>
<evidence type="ECO:0000256" key="2">
    <source>
        <dbReference type="ARBA" id="ARBA00022670"/>
    </source>
</evidence>
<protein>
    <recommendedName>
        <fullName evidence="14">Trypsin</fullName>
    </recommendedName>
</protein>
<dbReference type="PROSITE" id="PS00134">
    <property type="entry name" value="TRYPSIN_HIS"/>
    <property type="match status" value="1"/>
</dbReference>
<dbReference type="PRINTS" id="PR00861">
    <property type="entry name" value="ALYTICPTASE"/>
</dbReference>
<dbReference type="Gene3D" id="2.40.10.10">
    <property type="entry name" value="Trypsin-like serine proteases"/>
    <property type="match status" value="2"/>
</dbReference>
<evidence type="ECO:0000256" key="3">
    <source>
        <dbReference type="ARBA" id="ARBA00022729"/>
    </source>
</evidence>
<feature type="chain" id="PRO_5046696300" description="Trypsin" evidence="8">
    <location>
        <begin position="25"/>
        <end position="1310"/>
    </location>
</feature>
<dbReference type="InterPro" id="IPR033116">
    <property type="entry name" value="TRYPSIN_SER"/>
</dbReference>
<evidence type="ECO:0000313" key="13">
    <source>
        <dbReference type="Proteomes" id="UP000624325"/>
    </source>
</evidence>
<feature type="signal peptide" evidence="8">
    <location>
        <begin position="1"/>
        <end position="24"/>
    </location>
</feature>
<evidence type="ECO:0008006" key="14">
    <source>
        <dbReference type="Google" id="ProtNLM"/>
    </source>
</evidence>
<evidence type="ECO:0000259" key="9">
    <source>
        <dbReference type="Pfam" id="PF00089"/>
    </source>
</evidence>
<dbReference type="InterPro" id="IPR004236">
    <property type="entry name" value="Pept_S1_alpha_lytic"/>
</dbReference>
<evidence type="ECO:0000256" key="7">
    <source>
        <dbReference type="ARBA" id="ARBA00023157"/>
    </source>
</evidence>
<dbReference type="InterPro" id="IPR018114">
    <property type="entry name" value="TRYPSIN_HIS"/>
</dbReference>
<dbReference type="InterPro" id="IPR001254">
    <property type="entry name" value="Trypsin_dom"/>
</dbReference>
<dbReference type="Pfam" id="PF02983">
    <property type="entry name" value="Pro_Al_protease"/>
    <property type="match status" value="1"/>
</dbReference>
<feature type="domain" description="Peptidase S1A alpha-lytic prodomain" evidence="10">
    <location>
        <begin position="130"/>
        <end position="186"/>
    </location>
</feature>
<dbReference type="InterPro" id="IPR035070">
    <property type="entry name" value="Streptogrisin_prodomain"/>
</dbReference>
<dbReference type="InterPro" id="IPR058502">
    <property type="entry name" value="PLL-like_beta-prop"/>
</dbReference>
<keyword evidence="13" id="KW-1185">Reference proteome</keyword>
<keyword evidence="6" id="KW-0865">Zymogen</keyword>
<keyword evidence="5" id="KW-0720">Serine protease</keyword>
<comment type="similarity">
    <text evidence="1">Belongs to the peptidase S1 family.</text>
</comment>
<comment type="caution">
    <text evidence="12">The sequence shown here is derived from an EMBL/GenBank/DDBJ whole genome shotgun (WGS) entry which is preliminary data.</text>
</comment>
<evidence type="ECO:0000256" key="5">
    <source>
        <dbReference type="ARBA" id="ARBA00022825"/>
    </source>
</evidence>
<dbReference type="CDD" id="cd21112">
    <property type="entry name" value="alphaLP-like"/>
    <property type="match status" value="1"/>
</dbReference>
<dbReference type="Gene3D" id="3.30.300.50">
    <property type="match status" value="2"/>
</dbReference>
<keyword evidence="3 8" id="KW-0732">Signal</keyword>
<dbReference type="Pfam" id="PF26607">
    <property type="entry name" value="DUF8189"/>
    <property type="match status" value="2"/>
</dbReference>
<evidence type="ECO:0000256" key="4">
    <source>
        <dbReference type="ARBA" id="ARBA00022801"/>
    </source>
</evidence>
<evidence type="ECO:0000259" key="11">
    <source>
        <dbReference type="Pfam" id="PF26607"/>
    </source>
</evidence>
<evidence type="ECO:0000259" key="10">
    <source>
        <dbReference type="Pfam" id="PF02983"/>
    </source>
</evidence>
<dbReference type="InterPro" id="IPR043504">
    <property type="entry name" value="Peptidase_S1_PA_chymotrypsin"/>
</dbReference>
<evidence type="ECO:0000313" key="12">
    <source>
        <dbReference type="EMBL" id="GIF55285.1"/>
    </source>
</evidence>
<evidence type="ECO:0000256" key="8">
    <source>
        <dbReference type="SAM" id="SignalP"/>
    </source>
</evidence>
<proteinExistence type="inferred from homology"/>
<feature type="domain" description="Peptidase S1" evidence="9">
    <location>
        <begin position="250"/>
        <end position="401"/>
    </location>
</feature>
<feature type="domain" description="PLL-like beta propeller" evidence="11">
    <location>
        <begin position="1003"/>
        <end position="1249"/>
    </location>
</feature>
<name>A0ABQ4BZ02_9ACTN</name>
<sequence>MYRRKRHGAWLARASAAACLLVLATGFTAPREPDPSGITVAADPSAADVSAEMRAALRRDLKLTDQQVTERLIRADWAARLDPKLRGRLGEAYAGSWIADNGTDFVVAVTDRKMESVVRASGATPKLVRRNAAELARIGDRLGKRSGVPKSLVGWVTDPTTNQVRLRHEPGGRATAEAFAAAAGVSGDGVGFEVTAQRPKPLFDTEAGDLVGFTTGAPPGRGPDGQLNYVACTTGFGVVHRPFTAQARSGFLTAGHCVIDGGTVAWGKPFANLPIAFPLGEAVDLRFNGENDAALVTTTPLFNPVARVNGHRRADIPVRDGIEQPGGSPVCVSGYTSRRLQCGHIRQGTYTFPEGIPRVGLRGTDTCQMPGDSGGPVISGNHAQGLVSLGYCGAFESGTFYPPLENALRMNTLLKTTPAPVTPPAATPSTKWTEGTQVWSGDVGGTALGQVSAVALGPDRLHAFARGTNNNLYTNVQTNGVWATEWLNLGGGLTDPPTVVTRAGGIDVFYRGSDTRPYFRRFNGSSWEPAVKLGDVDVEGGIAAAVYQENWVILFIRSSDDEVKYNFFDGQQQRWSGWLGLGGDVSDAPTAIMRPNAAGQPVLEVYARWADDNVRYRRLDPAGPPGWQPWTNLGGIWKRTPVPVTVGTDDSFLLGWARDDTLHFQRWRGGTWLRGPDGSSNTGWRGIGGQLAANPTAVAGPGNQIRVFARDASQRVNMAAWTGNDIYWENWVPLDGDTTAPLGASLRTFQGNGVIDVLGVDAATQRVFQTSVDVLGPQPTIEAGEERFDVGEEAAFTVTGPPGAELSWSSTRDGVVVEDHVSAGQHLDGSGVFTWYAGELPGSAIGSWVRQAHVVTPAGTTTTQVAYTVGARPVTVDVSRKQFAVGETVSFAVTGPPNQPILWSSTVNGASSGESNAFYGQHTDANGMFLTAVPWTDGRAGTWVKSVSVGGRTAQISFDVTAPTPPPPPPMPRVGPLATATGGDGRTYVVALAEDRRFLVREQQGSGSTDWYALGTPTFAHPPTAVTNSRGGVEVYGVGTDGAVYRNAVAGAGPGGWSGWTTAGPCCIVSRLSAVVDRFGRVNVFGLGTDNAVYVNRETAAGSGAWTGWTSMGTYLTSAPAAVRNSDGYLVVFAAGSDRNVFAKEIIDIGPDTRQYSAWKALGGGPVVGELTAAGPVPTVFVRRPDNLVYATHAQGASFRPWISVGGGALVSDPVAVSGPGSTTPLVMAMGTDQRLYVNRLTCYGGGWQCFETLYSGWQPTGAETFGAPAALGYLPDGRLRAAAIAADRRVFSNTQTAGNTTSFGGWSPF</sequence>
<keyword evidence="2" id="KW-0645">Protease</keyword>